<organism evidence="2 3">
    <name type="scientific">Synaphobranchus kaupii</name>
    <name type="common">Kaup's arrowtooth eel</name>
    <dbReference type="NCBI Taxonomy" id="118154"/>
    <lineage>
        <taxon>Eukaryota</taxon>
        <taxon>Metazoa</taxon>
        <taxon>Chordata</taxon>
        <taxon>Craniata</taxon>
        <taxon>Vertebrata</taxon>
        <taxon>Euteleostomi</taxon>
        <taxon>Actinopterygii</taxon>
        <taxon>Neopterygii</taxon>
        <taxon>Teleostei</taxon>
        <taxon>Anguilliformes</taxon>
        <taxon>Synaphobranchidae</taxon>
        <taxon>Synaphobranchus</taxon>
    </lineage>
</organism>
<comment type="caution">
    <text evidence="2">The sequence shown here is derived from an EMBL/GenBank/DDBJ whole genome shotgun (WGS) entry which is preliminary data.</text>
</comment>
<protein>
    <submittedName>
        <fullName evidence="2">Uncharacterized protein</fullName>
    </submittedName>
</protein>
<name>A0A9Q1ER65_SYNKA</name>
<dbReference type="Proteomes" id="UP001152622">
    <property type="component" value="Chromosome 13"/>
</dbReference>
<feature type="region of interest" description="Disordered" evidence="1">
    <location>
        <begin position="1"/>
        <end position="47"/>
    </location>
</feature>
<feature type="compositionally biased region" description="Low complexity" evidence="1">
    <location>
        <begin position="27"/>
        <end position="42"/>
    </location>
</feature>
<keyword evidence="3" id="KW-1185">Reference proteome</keyword>
<dbReference type="AlphaFoldDB" id="A0A9Q1ER65"/>
<sequence>MTRRQALTRTPDPRPRRCVSARRRTPPEAAAGAATNASRAIAPGQRDSRLINKAMGWGCGIPREREETGLRENQSS</sequence>
<proteinExistence type="predicted"/>
<evidence type="ECO:0000313" key="2">
    <source>
        <dbReference type="EMBL" id="KAJ8343487.1"/>
    </source>
</evidence>
<evidence type="ECO:0000313" key="3">
    <source>
        <dbReference type="Proteomes" id="UP001152622"/>
    </source>
</evidence>
<accession>A0A9Q1ER65</accession>
<evidence type="ECO:0000256" key="1">
    <source>
        <dbReference type="SAM" id="MobiDB-lite"/>
    </source>
</evidence>
<gene>
    <name evidence="2" type="ORF">SKAU_G00308160</name>
</gene>
<reference evidence="2" key="1">
    <citation type="journal article" date="2023" name="Science">
        <title>Genome structures resolve the early diversification of teleost fishes.</title>
        <authorList>
            <person name="Parey E."/>
            <person name="Louis A."/>
            <person name="Montfort J."/>
            <person name="Bouchez O."/>
            <person name="Roques C."/>
            <person name="Iampietro C."/>
            <person name="Lluch J."/>
            <person name="Castinel A."/>
            <person name="Donnadieu C."/>
            <person name="Desvignes T."/>
            <person name="Floi Bucao C."/>
            <person name="Jouanno E."/>
            <person name="Wen M."/>
            <person name="Mejri S."/>
            <person name="Dirks R."/>
            <person name="Jansen H."/>
            <person name="Henkel C."/>
            <person name="Chen W.J."/>
            <person name="Zahm M."/>
            <person name="Cabau C."/>
            <person name="Klopp C."/>
            <person name="Thompson A.W."/>
            <person name="Robinson-Rechavi M."/>
            <person name="Braasch I."/>
            <person name="Lecointre G."/>
            <person name="Bobe J."/>
            <person name="Postlethwait J.H."/>
            <person name="Berthelot C."/>
            <person name="Roest Crollius H."/>
            <person name="Guiguen Y."/>
        </authorList>
    </citation>
    <scope>NUCLEOTIDE SEQUENCE</scope>
    <source>
        <strain evidence="2">WJC10195</strain>
    </source>
</reference>
<dbReference type="EMBL" id="JAINUF010000013">
    <property type="protein sequence ID" value="KAJ8343487.1"/>
    <property type="molecule type" value="Genomic_DNA"/>
</dbReference>